<dbReference type="EMBL" id="SOFP01000032">
    <property type="protein sequence ID" value="TFC17386.1"/>
    <property type="molecule type" value="Genomic_DNA"/>
</dbReference>
<gene>
    <name evidence="2" type="ORF">E3O19_06315</name>
</gene>
<accession>A0A4R8WZN3</accession>
<sequence>MKVFVATRATQGGRSSDFNSCIEGELVWTLAPCAAGRRYPYGACGCGRSFSGMNSHGTTTTARVQEVAGLTKSSYELALQANFDADGWCSCCTSPVADLVDDLMALAAPIPVGSVLERRLDVFTVRPEWPTKRKGRR</sequence>
<proteinExistence type="predicted"/>
<evidence type="ECO:0000313" key="2">
    <source>
        <dbReference type="EMBL" id="TFC17386.1"/>
    </source>
</evidence>
<dbReference type="Proteomes" id="UP000298412">
    <property type="component" value="Unassembled WGS sequence"/>
</dbReference>
<feature type="domain" description="DUF7715" evidence="1">
    <location>
        <begin position="1"/>
        <end position="126"/>
    </location>
</feature>
<organism evidence="2 3">
    <name type="scientific">Cryobacterium algoritolerans</name>
    <dbReference type="NCBI Taxonomy" id="1259184"/>
    <lineage>
        <taxon>Bacteria</taxon>
        <taxon>Bacillati</taxon>
        <taxon>Actinomycetota</taxon>
        <taxon>Actinomycetes</taxon>
        <taxon>Micrococcales</taxon>
        <taxon>Microbacteriaceae</taxon>
        <taxon>Cryobacterium</taxon>
    </lineage>
</organism>
<dbReference type="OrthoDB" id="3476326at2"/>
<comment type="caution">
    <text evidence="2">The sequence shown here is derived from an EMBL/GenBank/DDBJ whole genome shotgun (WGS) entry which is preliminary data.</text>
</comment>
<reference evidence="2 3" key="1">
    <citation type="submission" date="2019-03" db="EMBL/GenBank/DDBJ databases">
        <title>Genomics of glacier-inhabiting Cryobacterium strains.</title>
        <authorList>
            <person name="Liu Q."/>
            <person name="Xin Y.-H."/>
        </authorList>
    </citation>
    <scope>NUCLEOTIDE SEQUENCE [LARGE SCALE GENOMIC DNA]</scope>
    <source>
        <strain evidence="2 3">MDT1-3</strain>
    </source>
</reference>
<evidence type="ECO:0000313" key="3">
    <source>
        <dbReference type="Proteomes" id="UP000298412"/>
    </source>
</evidence>
<protein>
    <recommendedName>
        <fullName evidence="1">DUF7715 domain-containing protein</fullName>
    </recommendedName>
</protein>
<dbReference type="RefSeq" id="WP_134566255.1">
    <property type="nucleotide sequence ID" value="NZ_SOFP01000032.1"/>
</dbReference>
<dbReference type="InterPro" id="IPR056132">
    <property type="entry name" value="DUF7715"/>
</dbReference>
<keyword evidence="3" id="KW-1185">Reference proteome</keyword>
<evidence type="ECO:0000259" key="1">
    <source>
        <dbReference type="Pfam" id="PF24831"/>
    </source>
</evidence>
<dbReference type="AlphaFoldDB" id="A0A4R8WZN3"/>
<dbReference type="Pfam" id="PF24831">
    <property type="entry name" value="DUF7715"/>
    <property type="match status" value="1"/>
</dbReference>
<name>A0A4R8WZN3_9MICO</name>